<name>A0A4R3JKV2_9FIRM</name>
<reference evidence="2 3" key="2">
    <citation type="submission" date="2019-03" db="EMBL/GenBank/DDBJ databases">
        <title>Genomic Encyclopedia of Type Strains, Phase IV (KMG-IV): sequencing the most valuable type-strain genomes for metagenomic binning, comparative biology and taxonomic classification.</title>
        <authorList>
            <person name="Goeker M."/>
        </authorList>
    </citation>
    <scope>NUCLEOTIDE SEQUENCE [LARGE SCALE GENOMIC DNA]</scope>
    <source>
        <strain evidence="2 3">DSM 103426</strain>
    </source>
</reference>
<dbReference type="EMBL" id="SLZV01000017">
    <property type="protein sequence ID" value="TCS66801.1"/>
    <property type="molecule type" value="Genomic_DNA"/>
</dbReference>
<dbReference type="EMBL" id="BHEO01000005">
    <property type="protein sequence ID" value="GBU04708.1"/>
    <property type="molecule type" value="Genomic_DNA"/>
</dbReference>
<dbReference type="GeneID" id="97505975"/>
<dbReference type="Proteomes" id="UP000702954">
    <property type="component" value="Unassembled WGS sequence"/>
</dbReference>
<accession>A0A4R3JKV2</accession>
<evidence type="ECO:0000313" key="4">
    <source>
        <dbReference type="Proteomes" id="UP000702954"/>
    </source>
</evidence>
<gene>
    <name evidence="2" type="ORF">EDD74_11758</name>
    <name evidence="1" type="ORF">FAEUMB_12490</name>
</gene>
<protein>
    <submittedName>
        <fullName evidence="2">Uncharacterized protein</fullName>
    </submittedName>
</protein>
<proteinExistence type="predicted"/>
<dbReference type="RefSeq" id="WP_016439638.1">
    <property type="nucleotide sequence ID" value="NZ_AP031411.1"/>
</dbReference>
<organism evidence="2 3">
    <name type="scientific">Faecalimonas umbilicata</name>
    <dbReference type="NCBI Taxonomy" id="1912855"/>
    <lineage>
        <taxon>Bacteria</taxon>
        <taxon>Bacillati</taxon>
        <taxon>Bacillota</taxon>
        <taxon>Clostridia</taxon>
        <taxon>Lachnospirales</taxon>
        <taxon>Lachnospiraceae</taxon>
        <taxon>Faecalimonas</taxon>
    </lineage>
</organism>
<keyword evidence="4" id="KW-1185">Reference proteome</keyword>
<dbReference type="AlphaFoldDB" id="A0A4R3JKV2"/>
<sequence>MANTCRIDTKEVDFLEKYGRKEEMQKESDSLTCKTAKPTL</sequence>
<comment type="caution">
    <text evidence="2">The sequence shown here is derived from an EMBL/GenBank/DDBJ whole genome shotgun (WGS) entry which is preliminary data.</text>
</comment>
<dbReference type="Proteomes" id="UP000294613">
    <property type="component" value="Unassembled WGS sequence"/>
</dbReference>
<evidence type="ECO:0000313" key="2">
    <source>
        <dbReference type="EMBL" id="TCS66801.1"/>
    </source>
</evidence>
<evidence type="ECO:0000313" key="1">
    <source>
        <dbReference type="EMBL" id="GBU04708.1"/>
    </source>
</evidence>
<evidence type="ECO:0000313" key="3">
    <source>
        <dbReference type="Proteomes" id="UP000294613"/>
    </source>
</evidence>
<reference evidence="1 4" key="1">
    <citation type="journal article" date="2018" name="Int. J. Syst. Evol. Microbiol.">
        <title>Draft Genome Sequence of Faecalimonas umbilicata JCM 30896T, an Acetate-Producing Bacterium Isolated from Human Feces.</title>
        <authorList>
            <person name="Sakamoto M."/>
            <person name="Ikeyama N."/>
            <person name="Yuki M."/>
            <person name="Ohkuma M."/>
        </authorList>
    </citation>
    <scope>NUCLEOTIDE SEQUENCE [LARGE SCALE GENOMIC DNA]</scope>
    <source>
        <strain evidence="1 4">EGH7</strain>
    </source>
</reference>